<sequence>MRDIIPKNKIKGVDFCGDKSFTYIIRSDLGCYMRTTDLHGGSNLTIFKLHPSCQNGDHYLADKDGHFYIIKGKSYRRVTDLSTDANAEVKDLHPDFQGGDHYFYYCSLFLIIFQAKGTEKVAIDLNQPDNLINSERKMHLKFSNGLYYWGRNNLLCFLKPVSEWGVEYYEVSDLLRDNGHAYSVHPDVVNFLPGGLSITQGPAFGRWENIKTINNDSNTPMKWRNKVIKKVGYNKEKMKEITHNWKFGASATMESGEMASLIAKFQFTFSAEYGGSNVNTEKENWDEATEVEEELTLELKPNESVYLWQYKLGLGDEPVLFCRDLKIDDEPNPPAEVPLPPAKP</sequence>
<evidence type="ECO:0000313" key="1">
    <source>
        <dbReference type="EMBL" id="KAI7795561.1"/>
    </source>
</evidence>
<protein>
    <submittedName>
        <fullName evidence="1">Uncharacterized protein</fullName>
    </submittedName>
</protein>
<accession>A0A9W7TFK2</accession>
<keyword evidence="2" id="KW-1185">Reference proteome</keyword>
<dbReference type="EMBL" id="JAFHDT010000020">
    <property type="protein sequence ID" value="KAI7795561.1"/>
    <property type="molecule type" value="Genomic_DNA"/>
</dbReference>
<reference evidence="1" key="1">
    <citation type="submission" date="2021-02" db="EMBL/GenBank/DDBJ databases">
        <title>Comparative genomics reveals that relaxation of natural selection precedes convergent phenotypic evolution of cavefish.</title>
        <authorList>
            <person name="Peng Z."/>
        </authorList>
    </citation>
    <scope>NUCLEOTIDE SEQUENCE</scope>
    <source>
        <tissue evidence="1">Muscle</tissue>
    </source>
</reference>
<dbReference type="Proteomes" id="UP001059041">
    <property type="component" value="Linkage Group LG20"/>
</dbReference>
<proteinExistence type="predicted"/>
<dbReference type="OrthoDB" id="9409434at2759"/>
<comment type="caution">
    <text evidence="1">The sequence shown here is derived from an EMBL/GenBank/DDBJ whole genome shotgun (WGS) entry which is preliminary data.</text>
</comment>
<gene>
    <name evidence="1" type="ORF">IRJ41_025974</name>
</gene>
<organism evidence="1 2">
    <name type="scientific">Triplophysa rosa</name>
    <name type="common">Cave loach</name>
    <dbReference type="NCBI Taxonomy" id="992332"/>
    <lineage>
        <taxon>Eukaryota</taxon>
        <taxon>Metazoa</taxon>
        <taxon>Chordata</taxon>
        <taxon>Craniata</taxon>
        <taxon>Vertebrata</taxon>
        <taxon>Euteleostomi</taxon>
        <taxon>Actinopterygii</taxon>
        <taxon>Neopterygii</taxon>
        <taxon>Teleostei</taxon>
        <taxon>Ostariophysi</taxon>
        <taxon>Cypriniformes</taxon>
        <taxon>Nemacheilidae</taxon>
        <taxon>Triplophysa</taxon>
    </lineage>
</organism>
<dbReference type="AlphaFoldDB" id="A0A9W7TFK2"/>
<name>A0A9W7TFK2_TRIRA</name>
<evidence type="ECO:0000313" key="2">
    <source>
        <dbReference type="Proteomes" id="UP001059041"/>
    </source>
</evidence>